<dbReference type="Proteomes" id="UP000559626">
    <property type="component" value="Unassembled WGS sequence"/>
</dbReference>
<feature type="domain" description="N-acetyltransferase" evidence="1">
    <location>
        <begin position="1"/>
        <end position="86"/>
    </location>
</feature>
<evidence type="ECO:0000259" key="1">
    <source>
        <dbReference type="PROSITE" id="PS51729"/>
    </source>
</evidence>
<dbReference type="RefSeq" id="WP_169530795.1">
    <property type="nucleotide sequence ID" value="NZ_JABBGH010000001.1"/>
</dbReference>
<protein>
    <submittedName>
        <fullName evidence="2">N-acetyltransferase</fullName>
    </submittedName>
</protein>
<dbReference type="AlphaFoldDB" id="A0A7Y0ADV4"/>
<dbReference type="InterPro" id="IPR031165">
    <property type="entry name" value="GNAT_YJDJ"/>
</dbReference>
<name>A0A7Y0ADV4_9BACT</name>
<comment type="caution">
    <text evidence="2">The sequence shown here is derived from an EMBL/GenBank/DDBJ whole genome shotgun (WGS) entry which is preliminary data.</text>
</comment>
<dbReference type="PROSITE" id="PS51729">
    <property type="entry name" value="GNAT_YJDJ"/>
    <property type="match status" value="1"/>
</dbReference>
<reference evidence="2 3" key="1">
    <citation type="submission" date="2020-04" db="EMBL/GenBank/DDBJ databases">
        <title>Hymenobacter polaris sp. nov., isolated from Arctic soil.</title>
        <authorList>
            <person name="Dahal R.H."/>
        </authorList>
    </citation>
    <scope>NUCLEOTIDE SEQUENCE [LARGE SCALE GENOMIC DNA]</scope>
    <source>
        <strain evidence="2 3">RP-2-7</strain>
    </source>
</reference>
<evidence type="ECO:0000313" key="2">
    <source>
        <dbReference type="EMBL" id="NML65497.1"/>
    </source>
</evidence>
<evidence type="ECO:0000313" key="3">
    <source>
        <dbReference type="Proteomes" id="UP000559626"/>
    </source>
</evidence>
<keyword evidence="2" id="KW-0808">Transferase</keyword>
<sequence>MSIHHNPSQHTFTDGQAELAYELPAPGVIDFVHTQVPTGEQGQGVGSALAKAGLDYARQHAMRVVATCPFVASYIQQHAEYADLVK</sequence>
<dbReference type="InterPro" id="IPR016181">
    <property type="entry name" value="Acyl_CoA_acyltransferase"/>
</dbReference>
<gene>
    <name evidence="2" type="ORF">HHL22_09805</name>
</gene>
<accession>A0A7Y0ADV4</accession>
<dbReference type="Gene3D" id="3.40.630.30">
    <property type="match status" value="1"/>
</dbReference>
<dbReference type="PANTHER" id="PTHR31435:SF9">
    <property type="entry name" value="PROTEIN NATD1"/>
    <property type="match status" value="1"/>
</dbReference>
<dbReference type="GO" id="GO:0016740">
    <property type="term" value="F:transferase activity"/>
    <property type="evidence" value="ECO:0007669"/>
    <property type="project" value="UniProtKB-KW"/>
</dbReference>
<dbReference type="EMBL" id="JABBGH010000001">
    <property type="protein sequence ID" value="NML65497.1"/>
    <property type="molecule type" value="Genomic_DNA"/>
</dbReference>
<organism evidence="2 3">
    <name type="scientific">Hymenobacter polaris</name>
    <dbReference type="NCBI Taxonomy" id="2682546"/>
    <lineage>
        <taxon>Bacteria</taxon>
        <taxon>Pseudomonadati</taxon>
        <taxon>Bacteroidota</taxon>
        <taxon>Cytophagia</taxon>
        <taxon>Cytophagales</taxon>
        <taxon>Hymenobacteraceae</taxon>
        <taxon>Hymenobacter</taxon>
    </lineage>
</organism>
<dbReference type="SUPFAM" id="SSF55729">
    <property type="entry name" value="Acyl-CoA N-acyltransferases (Nat)"/>
    <property type="match status" value="1"/>
</dbReference>
<dbReference type="PANTHER" id="PTHR31435">
    <property type="entry name" value="PROTEIN NATD1"/>
    <property type="match status" value="1"/>
</dbReference>
<proteinExistence type="predicted"/>
<keyword evidence="3" id="KW-1185">Reference proteome</keyword>
<dbReference type="InterPro" id="IPR045057">
    <property type="entry name" value="Gcn5-rel_NAT"/>
</dbReference>
<dbReference type="Pfam" id="PF14542">
    <property type="entry name" value="Acetyltransf_CG"/>
    <property type="match status" value="1"/>
</dbReference>